<dbReference type="SUPFAM" id="SSF52540">
    <property type="entry name" value="P-loop containing nucleoside triphosphate hydrolases"/>
    <property type="match status" value="1"/>
</dbReference>
<dbReference type="Pfam" id="PF00071">
    <property type="entry name" value="Ras"/>
    <property type="match status" value="1"/>
</dbReference>
<reference evidence="3 4" key="1">
    <citation type="submission" date="2024-04" db="EMBL/GenBank/DDBJ databases">
        <title>Tritrichomonas musculus Genome.</title>
        <authorList>
            <person name="Alves-Ferreira E."/>
            <person name="Grigg M."/>
            <person name="Lorenzi H."/>
            <person name="Galac M."/>
        </authorList>
    </citation>
    <scope>NUCLEOTIDE SEQUENCE [LARGE SCALE GENOMIC DNA]</scope>
    <source>
        <strain evidence="3 4">EAF2021</strain>
    </source>
</reference>
<proteinExistence type="predicted"/>
<protein>
    <submittedName>
        <fullName evidence="3">Uncharacterized protein</fullName>
    </submittedName>
</protein>
<dbReference type="InterPro" id="IPR005225">
    <property type="entry name" value="Small_GTP-bd"/>
</dbReference>
<dbReference type="InterPro" id="IPR001806">
    <property type="entry name" value="Small_GTPase"/>
</dbReference>
<dbReference type="PROSITE" id="PS51420">
    <property type="entry name" value="RHO"/>
    <property type="match status" value="1"/>
</dbReference>
<name>A0ABR2H8R7_9EUKA</name>
<dbReference type="NCBIfam" id="TIGR00231">
    <property type="entry name" value="small_GTP"/>
    <property type="match status" value="1"/>
</dbReference>
<dbReference type="SMART" id="SM00174">
    <property type="entry name" value="RHO"/>
    <property type="match status" value="1"/>
</dbReference>
<dbReference type="Proteomes" id="UP001470230">
    <property type="component" value="Unassembled WGS sequence"/>
</dbReference>
<dbReference type="PROSITE" id="PS51421">
    <property type="entry name" value="RAS"/>
    <property type="match status" value="1"/>
</dbReference>
<dbReference type="InterPro" id="IPR027417">
    <property type="entry name" value="P-loop_NTPase"/>
</dbReference>
<dbReference type="PROSITE" id="PS51419">
    <property type="entry name" value="RAB"/>
    <property type="match status" value="1"/>
</dbReference>
<comment type="caution">
    <text evidence="3">The sequence shown here is derived from an EMBL/GenBank/DDBJ whole genome shotgun (WGS) entry which is preliminary data.</text>
</comment>
<dbReference type="CDD" id="cd01861">
    <property type="entry name" value="Rab6"/>
    <property type="match status" value="1"/>
</dbReference>
<evidence type="ECO:0000313" key="3">
    <source>
        <dbReference type="EMBL" id="KAK8842602.1"/>
    </source>
</evidence>
<evidence type="ECO:0000313" key="4">
    <source>
        <dbReference type="Proteomes" id="UP001470230"/>
    </source>
</evidence>
<organism evidence="3 4">
    <name type="scientific">Tritrichomonas musculus</name>
    <dbReference type="NCBI Taxonomy" id="1915356"/>
    <lineage>
        <taxon>Eukaryota</taxon>
        <taxon>Metamonada</taxon>
        <taxon>Parabasalia</taxon>
        <taxon>Tritrichomonadida</taxon>
        <taxon>Tritrichomonadidae</taxon>
        <taxon>Tritrichomonas</taxon>
    </lineage>
</organism>
<dbReference type="SMART" id="SM00176">
    <property type="entry name" value="RAN"/>
    <property type="match status" value="1"/>
</dbReference>
<dbReference type="PANTHER" id="PTHR47977">
    <property type="entry name" value="RAS-RELATED PROTEIN RAB"/>
    <property type="match status" value="1"/>
</dbReference>
<evidence type="ECO:0000256" key="1">
    <source>
        <dbReference type="ARBA" id="ARBA00022741"/>
    </source>
</evidence>
<keyword evidence="2" id="KW-0342">GTP-binding</keyword>
<dbReference type="SMART" id="SM00175">
    <property type="entry name" value="RAB"/>
    <property type="match status" value="1"/>
</dbReference>
<evidence type="ECO:0000256" key="2">
    <source>
        <dbReference type="ARBA" id="ARBA00023134"/>
    </source>
</evidence>
<accession>A0ABR2H8R7</accession>
<gene>
    <name evidence="3" type="ORF">M9Y10_025460</name>
</gene>
<keyword evidence="4" id="KW-1185">Reference proteome</keyword>
<keyword evidence="1" id="KW-0547">Nucleotide-binding</keyword>
<dbReference type="SMART" id="SM00173">
    <property type="entry name" value="RAS"/>
    <property type="match status" value="1"/>
</dbReference>
<dbReference type="InterPro" id="IPR050227">
    <property type="entry name" value="Rab"/>
</dbReference>
<dbReference type="PRINTS" id="PR00449">
    <property type="entry name" value="RASTRNSFRMNG"/>
</dbReference>
<dbReference type="Gene3D" id="3.40.50.300">
    <property type="entry name" value="P-loop containing nucleotide triphosphate hydrolases"/>
    <property type="match status" value="1"/>
</dbReference>
<sequence>MEKAICHKAVLIGDSAVGKTSIVNQYIFNSCSPEHQATIGIDFFSKVLTEGDTTIRLQIWDTAGQEKFHALIPSYIRNSTVAILVYDITLRSSFENLQKWHQTVITTSNPFCIVVGNKLDLESERQVSIDEGEKFANQIKADFIETSARTPTNIQELFKKVASAPTTPDEEVKQSGTNNEEQTIVVTVDVKNQAQSENKNGCFC</sequence>
<dbReference type="EMBL" id="JAPFFF010000037">
    <property type="protein sequence ID" value="KAK8842602.1"/>
    <property type="molecule type" value="Genomic_DNA"/>
</dbReference>